<dbReference type="AlphaFoldDB" id="A0A5B8T1F9"/>
<dbReference type="KEGG" id="paur:FGL86_05780"/>
<protein>
    <submittedName>
        <fullName evidence="1">Uncharacterized protein</fullName>
    </submittedName>
</protein>
<reference evidence="1 2" key="1">
    <citation type="submission" date="2019-06" db="EMBL/GenBank/DDBJ databases">
        <title>Genome analyses of bacteria isolated from kimchi.</title>
        <authorList>
            <person name="Lee S."/>
            <person name="Ahn S."/>
            <person name="Roh S."/>
        </authorList>
    </citation>
    <scope>NUCLEOTIDE SEQUENCE [LARGE SCALE GENOMIC DNA]</scope>
    <source>
        <strain evidence="1 2">CBA4606</strain>
    </source>
</reference>
<dbReference type="OrthoDB" id="5588340at2"/>
<organism evidence="1 2">
    <name type="scientific">Pistricoccus aurantiacus</name>
    <dbReference type="NCBI Taxonomy" id="1883414"/>
    <lineage>
        <taxon>Bacteria</taxon>
        <taxon>Pseudomonadati</taxon>
        <taxon>Pseudomonadota</taxon>
        <taxon>Gammaproteobacteria</taxon>
        <taxon>Oceanospirillales</taxon>
        <taxon>Halomonadaceae</taxon>
        <taxon>Pistricoccus</taxon>
    </lineage>
</organism>
<evidence type="ECO:0000313" key="1">
    <source>
        <dbReference type="EMBL" id="QEA40830.1"/>
    </source>
</evidence>
<name>A0A5B8T1F9_9GAMM</name>
<dbReference type="EMBL" id="CP042382">
    <property type="protein sequence ID" value="QEA40830.1"/>
    <property type="molecule type" value="Genomic_DNA"/>
</dbReference>
<proteinExistence type="predicted"/>
<dbReference type="Proteomes" id="UP000321272">
    <property type="component" value="Chromosome"/>
</dbReference>
<accession>A0A5B8T1F9</accession>
<dbReference type="InterPro" id="IPR046164">
    <property type="entry name" value="DUF6166"/>
</dbReference>
<keyword evidence="2" id="KW-1185">Reference proteome</keyword>
<evidence type="ECO:0000313" key="2">
    <source>
        <dbReference type="Proteomes" id="UP000321272"/>
    </source>
</evidence>
<gene>
    <name evidence="1" type="ORF">FGL86_05780</name>
</gene>
<sequence length="107" mass="11804">MLFRVVEGAPVALYRAHDDAQAELVVSRYDLFQYEGGYAWGYQGTGPQSLSHALAALVYPAIFDRGVLADKAREILEKVVSQLPQGAEPNIPVSHIYQECGEPELIE</sequence>
<dbReference type="Pfam" id="PF19663">
    <property type="entry name" value="DUF6166"/>
    <property type="match status" value="1"/>
</dbReference>